<dbReference type="EMBL" id="AAKN02038534">
    <property type="status" value="NOT_ANNOTATED_CDS"/>
    <property type="molecule type" value="Genomic_DNA"/>
</dbReference>
<feature type="domain" description="Calponin-homology (CH)" evidence="7">
    <location>
        <begin position="395"/>
        <end position="500"/>
    </location>
</feature>
<feature type="region of interest" description="Disordered" evidence="6">
    <location>
        <begin position="543"/>
        <end position="723"/>
    </location>
</feature>
<dbReference type="InterPro" id="IPR022735">
    <property type="entry name" value="bMERB_dom"/>
</dbReference>
<dbReference type="PANTHER" id="PTHR23167">
    <property type="entry name" value="CALPONIN HOMOLOGY DOMAIN-CONTAINING PROTEIN DDB_G0272472-RELATED"/>
    <property type="match status" value="1"/>
</dbReference>
<dbReference type="Ensembl" id="ENSCPOT00000013807.3">
    <property type="protein sequence ID" value="ENSCPOP00000012308.3"/>
    <property type="gene ID" value="ENSCPOG00000013669.4"/>
</dbReference>
<dbReference type="InterPro" id="IPR050540">
    <property type="entry name" value="F-actin_Monoox_Mical"/>
</dbReference>
<feature type="compositionally biased region" description="Basic and acidic residues" evidence="6">
    <location>
        <begin position="543"/>
        <end position="560"/>
    </location>
</feature>
<evidence type="ECO:0000256" key="1">
    <source>
        <dbReference type="ARBA" id="ARBA00004177"/>
    </source>
</evidence>
<reference evidence="10" key="2">
    <citation type="submission" date="2025-08" db="UniProtKB">
        <authorList>
            <consortium name="Ensembl"/>
        </authorList>
    </citation>
    <scope>IDENTIFICATION</scope>
    <source>
        <strain evidence="10">2N</strain>
    </source>
</reference>
<reference evidence="11" key="1">
    <citation type="journal article" date="2011" name="Nature">
        <title>A high-resolution map of human evolutionary constraint using 29 mammals.</title>
        <authorList>
            <person name="Lindblad-Toh K."/>
            <person name="Garber M."/>
            <person name="Zuk O."/>
            <person name="Lin M.F."/>
            <person name="Parker B.J."/>
            <person name="Washietl S."/>
            <person name="Kheradpour P."/>
            <person name="Ernst J."/>
            <person name="Jordan G."/>
            <person name="Mauceli E."/>
            <person name="Ward L.D."/>
            <person name="Lowe C.B."/>
            <person name="Holloway A.K."/>
            <person name="Clamp M."/>
            <person name="Gnerre S."/>
            <person name="Alfoldi J."/>
            <person name="Beal K."/>
            <person name="Chang J."/>
            <person name="Clawson H."/>
            <person name="Cuff J."/>
            <person name="Di Palma F."/>
            <person name="Fitzgerald S."/>
            <person name="Flicek P."/>
            <person name="Guttman M."/>
            <person name="Hubisz M.J."/>
            <person name="Jaffe D.B."/>
            <person name="Jungreis I."/>
            <person name="Kent W.J."/>
            <person name="Kostka D."/>
            <person name="Lara M."/>
            <person name="Martins A.L."/>
            <person name="Massingham T."/>
            <person name="Moltke I."/>
            <person name="Raney B.J."/>
            <person name="Rasmussen M.D."/>
            <person name="Robinson J."/>
            <person name="Stark A."/>
            <person name="Vilella A.J."/>
            <person name="Wen J."/>
            <person name="Xie X."/>
            <person name="Zody M.C."/>
            <person name="Baldwin J."/>
            <person name="Bloom T."/>
            <person name="Chin C.W."/>
            <person name="Heiman D."/>
            <person name="Nicol R."/>
            <person name="Nusbaum C."/>
            <person name="Young S."/>
            <person name="Wilkinson J."/>
            <person name="Worley K.C."/>
            <person name="Kovar C.L."/>
            <person name="Muzny D.M."/>
            <person name="Gibbs R.A."/>
            <person name="Cree A."/>
            <person name="Dihn H.H."/>
            <person name="Fowler G."/>
            <person name="Jhangiani S."/>
            <person name="Joshi V."/>
            <person name="Lee S."/>
            <person name="Lewis L.R."/>
            <person name="Nazareth L.V."/>
            <person name="Okwuonu G."/>
            <person name="Santibanez J."/>
            <person name="Warren W.C."/>
            <person name="Mardis E.R."/>
            <person name="Weinstock G.M."/>
            <person name="Wilson R.K."/>
            <person name="Delehaunty K."/>
            <person name="Dooling D."/>
            <person name="Fronik C."/>
            <person name="Fulton L."/>
            <person name="Fulton B."/>
            <person name="Graves T."/>
            <person name="Minx P."/>
            <person name="Sodergren E."/>
            <person name="Birney E."/>
            <person name="Margulies E.H."/>
            <person name="Herrero J."/>
            <person name="Green E.D."/>
            <person name="Haussler D."/>
            <person name="Siepel A."/>
            <person name="Goldman N."/>
            <person name="Pollard K.S."/>
            <person name="Pedersen J.S."/>
            <person name="Lander E.S."/>
            <person name="Kellis M."/>
        </authorList>
    </citation>
    <scope>NUCLEOTIDE SEQUENCE [LARGE SCALE GENOMIC DNA]</scope>
    <source>
        <strain evidence="11">2N</strain>
    </source>
</reference>
<dbReference type="AlphaFoldDB" id="H0VP93"/>
<keyword evidence="4 5" id="KW-0175">Coiled coil</keyword>
<evidence type="ECO:0000256" key="2">
    <source>
        <dbReference type="ARBA" id="ARBA00022553"/>
    </source>
</evidence>
<gene>
    <name evidence="10" type="primary">Ehbp1l1</name>
</gene>
<feature type="compositionally biased region" description="Pro residues" evidence="6">
    <location>
        <begin position="689"/>
        <end position="703"/>
    </location>
</feature>
<organism evidence="10 11">
    <name type="scientific">Cavia porcellus</name>
    <name type="common">Guinea pig</name>
    <dbReference type="NCBI Taxonomy" id="10141"/>
    <lineage>
        <taxon>Eukaryota</taxon>
        <taxon>Metazoa</taxon>
        <taxon>Chordata</taxon>
        <taxon>Craniata</taxon>
        <taxon>Vertebrata</taxon>
        <taxon>Euteleostomi</taxon>
        <taxon>Mammalia</taxon>
        <taxon>Eutheria</taxon>
        <taxon>Euarchontoglires</taxon>
        <taxon>Glires</taxon>
        <taxon>Rodentia</taxon>
        <taxon>Hystricomorpha</taxon>
        <taxon>Caviidae</taxon>
        <taxon>Cavia</taxon>
    </lineage>
</organism>
<dbReference type="SUPFAM" id="SSF47576">
    <property type="entry name" value="Calponin-homology domain, CH-domain"/>
    <property type="match status" value="1"/>
</dbReference>
<feature type="domain" description="C2 NT-type" evidence="8">
    <location>
        <begin position="8"/>
        <end position="157"/>
    </location>
</feature>
<evidence type="ECO:0000256" key="5">
    <source>
        <dbReference type="SAM" id="Coils"/>
    </source>
</evidence>
<dbReference type="GeneTree" id="ENSGT00940000161027"/>
<feature type="compositionally biased region" description="Low complexity" evidence="6">
    <location>
        <begin position="587"/>
        <end position="599"/>
    </location>
</feature>
<dbReference type="Pfam" id="PF12130">
    <property type="entry name" value="bMERB_dom"/>
    <property type="match status" value="1"/>
</dbReference>
<dbReference type="GO" id="GO:0005768">
    <property type="term" value="C:endosome"/>
    <property type="evidence" value="ECO:0007669"/>
    <property type="project" value="UniProtKB-SubCell"/>
</dbReference>
<dbReference type="HOGENOM" id="CLU_004178_0_0_1"/>
<dbReference type="SMART" id="SM01203">
    <property type="entry name" value="DUF3585"/>
    <property type="match status" value="1"/>
</dbReference>
<dbReference type="CDD" id="cd21255">
    <property type="entry name" value="CH_EHBP1L1"/>
    <property type="match status" value="1"/>
</dbReference>
<dbReference type="InterPro" id="IPR019448">
    <property type="entry name" value="NT-C2"/>
</dbReference>
<dbReference type="PROSITE" id="PS50021">
    <property type="entry name" value="CH"/>
    <property type="match status" value="1"/>
</dbReference>
<dbReference type="VEuPathDB" id="HostDB:ENSCPOG00000013669"/>
<evidence type="ECO:0000313" key="11">
    <source>
        <dbReference type="Proteomes" id="UP000005447"/>
    </source>
</evidence>
<dbReference type="Bgee" id="ENSCPOG00000013669">
    <property type="expression patterns" value="Expressed in frontal cortex and 13 other cell types or tissues"/>
</dbReference>
<feature type="domain" description="BMERB" evidence="9">
    <location>
        <begin position="721"/>
        <end position="873"/>
    </location>
</feature>
<comment type="subcellular location">
    <subcellularLocation>
        <location evidence="1">Endosome</location>
    </subcellularLocation>
</comment>
<sequence>MTSVWKRLQRVGKRAAKFQFVACYHELVLECTKKWQPDKLVVVWTRRNRRICSKAHSWQPGIQNPYRGTVVWMVPENVDISVTLYRDPHVDHYEAKEWTFIIESESKGQRKVLASAEVDLARHAGPVPAQVPLRLRLKPKSVKVVQAELSLTLSGVLLREGRATDDDMQSLASLMSVKPSDVGNLEDFAESDEDEANGSGVPEAGARGSQPDPSQELKTLCEEDEGQVHPRQADASPTKTEDSSSTPVSGPVPPARASRSQGSEPAIIAGGQVGPPGTPAEARSSRQPSQDMAPTPAPRLRKGSDAPQSPVLQEGNEVPNAIASEAPPAGETEAGVLGTEKGKEAKGGIPEAGLTEAQVASGAGAGVPRPSGASSPEEPEEDRRLPGSQAPPALVNSSQSLLEWCQEVTTGYRGVRITNFTTSWRNGLAFCAILHRFYPDKIDYASLDPLNIKQNNKQAFDAFAALGVSRLLEPADMVLLSVPDKLIVMTYLCQIRAFCTGQELQLVQLKGGDGSGTYRVGSATPSLPDGLDAGNLAQRLRERGAEAPKQPKEAASRAEDSITEAAGSDAGCAPKDSDYADKAVRKASPPGVPAADVPAAPVPPAEGLVNGAGETAGTGGVRLRQPSVSGEAGPVPPPRAHGSFSHVRDADLLKKRRSRLRNSNSFSVDEPDAGAAGSTATAVEAQSPDPSPAPGPPTAPAPQQPQGGSPTLEEPPSSPAEEVGLQRFQDTSQYVCAELQALEQEQRQIDRRAAEVETQLRSLMESGTNRLQEEVLIQEWFTLVNKKNALIRRQDQLQLLIEEQDLERKFELLSRELRAMLAIEDWQKTATQQHREQLLLEELVSLVNQRDELVRDLDQKERIALEEDERLARGLEQRRRKLSRQLSRRERCVLS</sequence>
<dbReference type="PROSITE" id="PS51848">
    <property type="entry name" value="BMERB"/>
    <property type="match status" value="1"/>
</dbReference>
<evidence type="ECO:0008006" key="12">
    <source>
        <dbReference type="Google" id="ProtNLM"/>
    </source>
</evidence>
<name>H0VP93_CAVPO</name>
<evidence type="ECO:0000259" key="7">
    <source>
        <dbReference type="PROSITE" id="PS50021"/>
    </source>
</evidence>
<evidence type="ECO:0000256" key="3">
    <source>
        <dbReference type="ARBA" id="ARBA00022753"/>
    </source>
</evidence>
<feature type="region of interest" description="Disordered" evidence="6">
    <location>
        <begin position="190"/>
        <end position="334"/>
    </location>
</feature>
<dbReference type="PANTHER" id="PTHR23167:SF42">
    <property type="entry name" value="EH DOMAIN-BINDING PROTEIN 1-LIKE PROTEIN 1"/>
    <property type="match status" value="1"/>
</dbReference>
<evidence type="ECO:0000313" key="10">
    <source>
        <dbReference type="Ensembl" id="ENSCPOP00000012308.3"/>
    </source>
</evidence>
<protein>
    <recommendedName>
        <fullName evidence="12">EH domain binding protein 1 like 1</fullName>
    </recommendedName>
</protein>
<dbReference type="Proteomes" id="UP000005447">
    <property type="component" value="Unassembled WGS sequence"/>
</dbReference>
<dbReference type="Pfam" id="PF00307">
    <property type="entry name" value="CH"/>
    <property type="match status" value="1"/>
</dbReference>
<accession>H0VP93</accession>
<dbReference type="Gene3D" id="1.10.418.10">
    <property type="entry name" value="Calponin-like domain"/>
    <property type="match status" value="1"/>
</dbReference>
<dbReference type="InterPro" id="IPR036872">
    <property type="entry name" value="CH_dom_sf"/>
</dbReference>
<keyword evidence="11" id="KW-1185">Reference proteome</keyword>
<dbReference type="Pfam" id="PF10358">
    <property type="entry name" value="NT-C2"/>
    <property type="match status" value="1"/>
</dbReference>
<feature type="compositionally biased region" description="Basic and acidic residues" evidence="6">
    <location>
        <begin position="575"/>
        <end position="584"/>
    </location>
</feature>
<dbReference type="InterPro" id="IPR001715">
    <property type="entry name" value="CH_dom"/>
</dbReference>
<keyword evidence="3" id="KW-0967">Endosome</keyword>
<dbReference type="FunFam" id="1.10.418.10:FF:000023">
    <property type="entry name" value="EH domain-binding protein 1 isoform X1"/>
    <property type="match status" value="1"/>
</dbReference>
<evidence type="ECO:0000256" key="6">
    <source>
        <dbReference type="SAM" id="MobiDB-lite"/>
    </source>
</evidence>
<dbReference type="SMART" id="SM00033">
    <property type="entry name" value="CH"/>
    <property type="match status" value="1"/>
</dbReference>
<dbReference type="PROSITE" id="PS51840">
    <property type="entry name" value="C2_NT"/>
    <property type="match status" value="1"/>
</dbReference>
<feature type="region of interest" description="Disordered" evidence="6">
    <location>
        <begin position="359"/>
        <end position="394"/>
    </location>
</feature>
<evidence type="ECO:0000259" key="9">
    <source>
        <dbReference type="PROSITE" id="PS51848"/>
    </source>
</evidence>
<dbReference type="eggNOG" id="KOG0035">
    <property type="taxonomic scope" value="Eukaryota"/>
</dbReference>
<feature type="coiled-coil region" evidence="5">
    <location>
        <begin position="843"/>
        <end position="885"/>
    </location>
</feature>
<proteinExistence type="predicted"/>
<reference evidence="10" key="3">
    <citation type="submission" date="2025-09" db="UniProtKB">
        <authorList>
            <consortium name="Ensembl"/>
        </authorList>
    </citation>
    <scope>IDENTIFICATION</scope>
    <source>
        <strain evidence="10">2N</strain>
    </source>
</reference>
<evidence type="ECO:0000259" key="8">
    <source>
        <dbReference type="PROSITE" id="PS51840"/>
    </source>
</evidence>
<evidence type="ECO:0000256" key="4">
    <source>
        <dbReference type="ARBA" id="ARBA00023054"/>
    </source>
</evidence>
<keyword evidence="2" id="KW-0597">Phosphoprotein</keyword>